<comment type="caution">
    <text evidence="2">The sequence shown here is derived from an EMBL/GenBank/DDBJ whole genome shotgun (WGS) entry which is preliminary data.</text>
</comment>
<evidence type="ECO:0000313" key="3">
    <source>
        <dbReference type="Proteomes" id="UP000284178"/>
    </source>
</evidence>
<keyword evidence="1" id="KW-0472">Membrane</keyword>
<feature type="transmembrane region" description="Helical" evidence="1">
    <location>
        <begin position="20"/>
        <end position="38"/>
    </location>
</feature>
<keyword evidence="3" id="KW-1185">Reference proteome</keyword>
<name>A0A412FSV7_9FIRM</name>
<keyword evidence="1" id="KW-1133">Transmembrane helix</keyword>
<dbReference type="Proteomes" id="UP000284178">
    <property type="component" value="Unassembled WGS sequence"/>
</dbReference>
<proteinExistence type="predicted"/>
<dbReference type="AlphaFoldDB" id="A0A412FSV7"/>
<evidence type="ECO:0000313" key="2">
    <source>
        <dbReference type="EMBL" id="RGR71227.1"/>
    </source>
</evidence>
<dbReference type="RefSeq" id="WP_006061193.1">
    <property type="nucleotide sequence ID" value="NZ_CABJCV010000018.1"/>
</dbReference>
<organism evidence="2 3">
    <name type="scientific">Holdemania filiformis</name>
    <dbReference type="NCBI Taxonomy" id="61171"/>
    <lineage>
        <taxon>Bacteria</taxon>
        <taxon>Bacillati</taxon>
        <taxon>Bacillota</taxon>
        <taxon>Erysipelotrichia</taxon>
        <taxon>Erysipelotrichales</taxon>
        <taxon>Erysipelotrichaceae</taxon>
        <taxon>Holdemania</taxon>
    </lineage>
</organism>
<dbReference type="EMBL" id="QRUP01000018">
    <property type="protein sequence ID" value="RGR71227.1"/>
    <property type="molecule type" value="Genomic_DNA"/>
</dbReference>
<dbReference type="GeneID" id="83016368"/>
<evidence type="ECO:0000256" key="1">
    <source>
        <dbReference type="SAM" id="Phobius"/>
    </source>
</evidence>
<sequence>MSHHQETQTAVHIGTGIAPLLMLFCLLCMTTFAVLSYVQASAQLKMSDKAISRVQARYSETEMEKEER</sequence>
<gene>
    <name evidence="2" type="ORF">DWY25_13285</name>
</gene>
<accession>A0A412FSV7</accession>
<protein>
    <submittedName>
        <fullName evidence="2">Uncharacterized protein</fullName>
    </submittedName>
</protein>
<keyword evidence="1" id="KW-0812">Transmembrane</keyword>
<reference evidence="2 3" key="1">
    <citation type="submission" date="2018-08" db="EMBL/GenBank/DDBJ databases">
        <title>A genome reference for cultivated species of the human gut microbiota.</title>
        <authorList>
            <person name="Zou Y."/>
            <person name="Xue W."/>
            <person name="Luo G."/>
        </authorList>
    </citation>
    <scope>NUCLEOTIDE SEQUENCE [LARGE SCALE GENOMIC DNA]</scope>
    <source>
        <strain evidence="2 3">AF24-29</strain>
    </source>
</reference>